<evidence type="ECO:0000256" key="10">
    <source>
        <dbReference type="SAM" id="Phobius"/>
    </source>
</evidence>
<evidence type="ECO:0000256" key="9">
    <source>
        <dbReference type="SAM" id="MobiDB-lite"/>
    </source>
</evidence>
<feature type="domain" description="E1" evidence="11">
    <location>
        <begin position="53"/>
        <end position="217"/>
    </location>
</feature>
<feature type="transmembrane region" description="Helical" evidence="10">
    <location>
        <begin position="591"/>
        <end position="613"/>
    </location>
</feature>
<dbReference type="GO" id="GO:0008201">
    <property type="term" value="F:heparin binding"/>
    <property type="evidence" value="ECO:0007669"/>
    <property type="project" value="UniProtKB-UniRule"/>
</dbReference>
<comment type="caution">
    <text evidence="8">Lacks conserved residue(s) required for the propagation of feature annotation.</text>
</comment>
<reference evidence="13" key="1">
    <citation type="journal article" date="2015" name="Sci. Rep.">
        <title>Tissue- and time-dependent transcription in Ixodes ricinus salivary glands and midguts when blood feeding on the vertebrate host.</title>
        <authorList>
            <person name="Kotsyfakis M."/>
            <person name="Schwarz A."/>
            <person name="Erhart J."/>
            <person name="Ribeiro J.M."/>
        </authorList>
    </citation>
    <scope>NUCLEOTIDE SEQUENCE</scope>
    <source>
        <tissue evidence="13">Salivary gland and midgut</tissue>
    </source>
</reference>
<dbReference type="Gene3D" id="3.90.570.10">
    <property type="entry name" value="Amyloidogenic glycoprotein, heparin-binding domain"/>
    <property type="match status" value="1"/>
</dbReference>
<dbReference type="PROSITE" id="PS51870">
    <property type="entry name" value="APP_E2"/>
    <property type="match status" value="1"/>
</dbReference>
<evidence type="ECO:0000256" key="3">
    <source>
        <dbReference type="ARBA" id="ARBA00022729"/>
    </source>
</evidence>
<evidence type="ECO:0000256" key="8">
    <source>
        <dbReference type="PROSITE-ProRule" id="PRU01217"/>
    </source>
</evidence>
<dbReference type="Pfam" id="PF12925">
    <property type="entry name" value="APP_E2"/>
    <property type="match status" value="1"/>
</dbReference>
<evidence type="ECO:0000256" key="1">
    <source>
        <dbReference type="ARBA" id="ARBA00004479"/>
    </source>
</evidence>
<feature type="compositionally biased region" description="Acidic residues" evidence="9">
    <location>
        <begin position="510"/>
        <end position="521"/>
    </location>
</feature>
<evidence type="ECO:0000256" key="6">
    <source>
        <dbReference type="ARBA" id="ARBA00023157"/>
    </source>
</evidence>
<dbReference type="InterPro" id="IPR011178">
    <property type="entry name" value="Amyloid_glyco_Cu-bd"/>
</dbReference>
<feature type="compositionally biased region" description="Acidic residues" evidence="9">
    <location>
        <begin position="231"/>
        <end position="249"/>
    </location>
</feature>
<evidence type="ECO:0000256" key="2">
    <source>
        <dbReference type="ARBA" id="ARBA00022692"/>
    </source>
</evidence>
<keyword evidence="6 8" id="KW-1015">Disulfide bond</keyword>
<feature type="region of interest" description="Disordered" evidence="9">
    <location>
        <begin position="218"/>
        <end position="299"/>
    </location>
</feature>
<evidence type="ECO:0000259" key="11">
    <source>
        <dbReference type="PROSITE" id="PS51869"/>
    </source>
</evidence>
<dbReference type="SUPFAM" id="SSF89811">
    <property type="entry name" value="Amyloid beta a4 protein copper binding domain (domain 2)"/>
    <property type="match status" value="1"/>
</dbReference>
<dbReference type="InterPro" id="IPR036669">
    <property type="entry name" value="Amyloid_Cu-bd_sf"/>
</dbReference>
<dbReference type="InterPro" id="IPR008154">
    <property type="entry name" value="Amyloid_glyco_extra"/>
</dbReference>
<keyword evidence="3" id="KW-0732">Signal</keyword>
<feature type="compositionally biased region" description="Low complexity" evidence="9">
    <location>
        <begin position="250"/>
        <end position="267"/>
    </location>
</feature>
<dbReference type="GO" id="GO:0046914">
    <property type="term" value="F:transition metal ion binding"/>
    <property type="evidence" value="ECO:0007669"/>
    <property type="project" value="InterPro"/>
</dbReference>
<feature type="compositionally biased region" description="Low complexity" evidence="9">
    <location>
        <begin position="528"/>
        <end position="543"/>
    </location>
</feature>
<dbReference type="GO" id="GO:0043025">
    <property type="term" value="C:neuronal cell body"/>
    <property type="evidence" value="ECO:0007669"/>
    <property type="project" value="TreeGrafter"/>
</dbReference>
<evidence type="ECO:0000313" key="13">
    <source>
        <dbReference type="EMBL" id="JAB71414.1"/>
    </source>
</evidence>
<feature type="disulfide bond" evidence="8">
    <location>
        <begin position="161"/>
        <end position="215"/>
    </location>
</feature>
<dbReference type="PANTHER" id="PTHR23103:SF15">
    <property type="entry name" value="AMYLOID-BETA-LIKE PROTEIN"/>
    <property type="match status" value="1"/>
</dbReference>
<dbReference type="PROSITE" id="PS00320">
    <property type="entry name" value="APP_INTRA"/>
    <property type="match status" value="1"/>
</dbReference>
<dbReference type="InterPro" id="IPR015849">
    <property type="entry name" value="Amyloid_glyco_heparin-bd"/>
</dbReference>
<dbReference type="Pfam" id="PF12924">
    <property type="entry name" value="APP_Cu_bd"/>
    <property type="match status" value="1"/>
</dbReference>
<dbReference type="InterPro" id="IPR036176">
    <property type="entry name" value="E2_sf"/>
</dbReference>
<feature type="region of interest" description="Disordered" evidence="9">
    <location>
        <begin position="481"/>
        <end position="549"/>
    </location>
</feature>
<dbReference type="SUPFAM" id="SSF56491">
    <property type="entry name" value="A heparin-binding domain"/>
    <property type="match status" value="1"/>
</dbReference>
<feature type="domain" description="E2" evidence="12">
    <location>
        <begin position="269"/>
        <end position="464"/>
    </location>
</feature>
<dbReference type="Gene3D" id="2.30.29.30">
    <property type="entry name" value="Pleckstrin-homology domain (PH domain)/Phosphotyrosine-binding domain (PTB)"/>
    <property type="match status" value="1"/>
</dbReference>
<dbReference type="InterPro" id="IPR008155">
    <property type="entry name" value="Amyloid_glyco"/>
</dbReference>
<dbReference type="AlphaFoldDB" id="V5H390"/>
<dbReference type="PANTHER" id="PTHR23103">
    <property type="entry name" value="ALZHEIMER'S DISEASE BETA-AMYLOID RELATED"/>
    <property type="match status" value="1"/>
</dbReference>
<dbReference type="InterPro" id="IPR024329">
    <property type="entry name" value="Amyloid_glyco_E2_domain"/>
</dbReference>
<protein>
    <submittedName>
        <fullName evidence="13">Putative beta amyloid protein-like isoform 1</fullName>
    </submittedName>
</protein>
<dbReference type="EMBL" id="GANP01013054">
    <property type="protein sequence ID" value="JAB71414.1"/>
    <property type="molecule type" value="mRNA"/>
</dbReference>
<feature type="disulfide bond" evidence="8">
    <location>
        <begin position="186"/>
        <end position="214"/>
    </location>
</feature>
<dbReference type="PROSITE" id="PS00319">
    <property type="entry name" value="APP_CUBD"/>
    <property type="match status" value="1"/>
</dbReference>
<keyword evidence="5 10" id="KW-0472">Membrane</keyword>
<dbReference type="InterPro" id="IPR019744">
    <property type="entry name" value="APP_CUBD_CS"/>
</dbReference>
<dbReference type="Pfam" id="PF10515">
    <property type="entry name" value="APP_amyloid"/>
    <property type="match status" value="1"/>
</dbReference>
<name>V5H390_IXORI</name>
<comment type="subcellular location">
    <subcellularLocation>
        <location evidence="1">Membrane</location>
        <topology evidence="1">Single-pass type I membrane protein</topology>
    </subcellularLocation>
</comment>
<dbReference type="InterPro" id="IPR019543">
    <property type="entry name" value="APP_amyloid_C"/>
</dbReference>
<proteinExistence type="evidence at transcript level"/>
<dbReference type="InterPro" id="IPR019745">
    <property type="entry name" value="Amyloid_glyco_intracell_CS"/>
</dbReference>
<feature type="disulfide bond" evidence="8">
    <location>
        <begin position="172"/>
        <end position="202"/>
    </location>
</feature>
<evidence type="ECO:0000259" key="12">
    <source>
        <dbReference type="PROSITE" id="PS51870"/>
    </source>
</evidence>
<dbReference type="GO" id="GO:0007417">
    <property type="term" value="P:central nervous system development"/>
    <property type="evidence" value="ECO:0007669"/>
    <property type="project" value="TreeGrafter"/>
</dbReference>
<dbReference type="PROSITE" id="PS51869">
    <property type="entry name" value="APP_E1"/>
    <property type="match status" value="1"/>
</dbReference>
<keyword evidence="7" id="KW-0325">Glycoprotein</keyword>
<dbReference type="Gene3D" id="1.20.120.770">
    <property type="entry name" value="Amyloid precursor protein, E2 domain"/>
    <property type="match status" value="1"/>
</dbReference>
<keyword evidence="4 10" id="KW-1133">Transmembrane helix</keyword>
<evidence type="ECO:0000256" key="5">
    <source>
        <dbReference type="ARBA" id="ARBA00023136"/>
    </source>
</evidence>
<dbReference type="Pfam" id="PF02177">
    <property type="entry name" value="APP_N"/>
    <property type="match status" value="1"/>
</dbReference>
<feature type="region of interest" description="CuBD subdomain" evidence="8">
    <location>
        <begin position="159"/>
        <end position="217"/>
    </location>
</feature>
<dbReference type="InterPro" id="IPR011993">
    <property type="entry name" value="PH-like_dom_sf"/>
</dbReference>
<accession>V5H390</accession>
<dbReference type="PRINTS" id="PR00203">
    <property type="entry name" value="AMYLOIDA4"/>
</dbReference>
<dbReference type="SUPFAM" id="SSF109843">
    <property type="entry name" value="CAPPD, an extracellular domain of amyloid beta A4 protein"/>
    <property type="match status" value="1"/>
</dbReference>
<dbReference type="InterPro" id="IPR036454">
    <property type="entry name" value="Amyloid_glyco_heparin-bd_sf"/>
</dbReference>
<feature type="region of interest" description="GFLD subdomain" evidence="8">
    <location>
        <begin position="53"/>
        <end position="151"/>
    </location>
</feature>
<comment type="similarity">
    <text evidence="8">Belongs to the APP family.</text>
</comment>
<evidence type="ECO:0000256" key="7">
    <source>
        <dbReference type="ARBA" id="ARBA00023180"/>
    </source>
</evidence>
<dbReference type="GO" id="GO:0043005">
    <property type="term" value="C:neuron projection"/>
    <property type="evidence" value="ECO:0007669"/>
    <property type="project" value="TreeGrafter"/>
</dbReference>
<dbReference type="Gene3D" id="3.30.1490.140">
    <property type="entry name" value="Amyloidogenic glycoprotein, copper-binding domain"/>
    <property type="match status" value="1"/>
</dbReference>
<dbReference type="SMART" id="SM00006">
    <property type="entry name" value="A4_EXTRA"/>
    <property type="match status" value="1"/>
</dbReference>
<evidence type="ECO:0000256" key="4">
    <source>
        <dbReference type="ARBA" id="ARBA00022989"/>
    </source>
</evidence>
<feature type="compositionally biased region" description="Basic and acidic residues" evidence="9">
    <location>
        <begin position="268"/>
        <end position="299"/>
    </location>
</feature>
<keyword evidence="2 10" id="KW-0812">Transmembrane</keyword>
<dbReference type="GO" id="GO:0007409">
    <property type="term" value="P:axonogenesis"/>
    <property type="evidence" value="ECO:0007669"/>
    <property type="project" value="TreeGrafter"/>
</dbReference>
<dbReference type="GO" id="GO:0016020">
    <property type="term" value="C:membrane"/>
    <property type="evidence" value="ECO:0007669"/>
    <property type="project" value="UniProtKB-SubCell"/>
</dbReference>
<organism evidence="13">
    <name type="scientific">Ixodes ricinus</name>
    <name type="common">Common tick</name>
    <name type="synonym">Acarus ricinus</name>
    <dbReference type="NCBI Taxonomy" id="34613"/>
    <lineage>
        <taxon>Eukaryota</taxon>
        <taxon>Metazoa</taxon>
        <taxon>Ecdysozoa</taxon>
        <taxon>Arthropoda</taxon>
        <taxon>Chelicerata</taxon>
        <taxon>Arachnida</taxon>
        <taxon>Acari</taxon>
        <taxon>Parasitiformes</taxon>
        <taxon>Ixodida</taxon>
        <taxon>Ixodoidea</taxon>
        <taxon>Ixodidae</taxon>
        <taxon>Ixodinae</taxon>
        <taxon>Ixodes</taxon>
    </lineage>
</organism>
<sequence length="664" mass="74306">MHGAHKIIFPKTVPNIKMIPYAAALAFLLVYVSSDSVEAYVESVAGSVDPDLGHFQPMVALLCGHGRINNQYLAEGQRWVSDPDPKAVCSKDKLSILEYCRKVYPKRDIRNIVESSRYYHVEGWCKVGQRGRSCRGSHWVKPYRCLEGDFQSDALLVPEHCLFDHIHNQSVCQSFDDWNQTAAHSCQGRSMRLRSFAMLLPCGVDIFSGVEFVCCPTEGKSSKEEGKGTSSEEDEDYDDYSSVEEEEETTSTTPSTTTSTTPGTTTERPVDHYFSHFDSKHEHDSFKEAQRNLEEGHREKVTKVMKEWSELEEHYQTMKHKDPKGAEDFRKKMSARFQKTVEALEEEGAAEKRQLAAMHQQRVLTIINMRKKSAMDCYTAALYQVPPKTKKIEKCLEKLLRALEKDRTHAVHHYRHGGGGGSPSQRSALLQHLANVDRVANQSLALLDRAPSVADKVRPRMAALWHSLRGRPSDNEQLLRQADQHRHTPPQPAPEHRQPQPQPQPQPEEGPGDSESVEDESLQPSGDSPSSPSSSSSSSSSSPVPQQGAQLLVHPTPRVAHAQGQLLHHSEGSYNTMHKEGLQKFKWNGSVYITLAFAGVALLTALLVGAVLLRRQAQRSPQAQGFVQVDQGALPASPEERHLASMQVNGYENPTYKYFEANTN</sequence>